<organism evidence="3 4">
    <name type="scientific">Allacma fusca</name>
    <dbReference type="NCBI Taxonomy" id="39272"/>
    <lineage>
        <taxon>Eukaryota</taxon>
        <taxon>Metazoa</taxon>
        <taxon>Ecdysozoa</taxon>
        <taxon>Arthropoda</taxon>
        <taxon>Hexapoda</taxon>
        <taxon>Collembola</taxon>
        <taxon>Symphypleona</taxon>
        <taxon>Sminthuridae</taxon>
        <taxon>Allacma</taxon>
    </lineage>
</organism>
<evidence type="ECO:0000313" key="3">
    <source>
        <dbReference type="EMBL" id="CAG7724576.1"/>
    </source>
</evidence>
<comment type="caution">
    <text evidence="3">The sequence shown here is derived from an EMBL/GenBank/DDBJ whole genome shotgun (WGS) entry which is preliminary data.</text>
</comment>
<feature type="signal peptide" evidence="1">
    <location>
        <begin position="1"/>
        <end position="21"/>
    </location>
</feature>
<sequence length="219" mass="23780">MKNILPLLSLVLTINTLGSSGAGIREDISGIGDGNFIEETTNQAPATVADEVALLAHNVKRVQHGVPLLIFNATLKEIAIQCANIHARAGTDNSVAPVPDNPRFYNCPLINTLVPEATESWYQEDGTNGFGTDGEGIEKAVNFWWSEPGLNFNSPVYSFAYQAKVQIIWKNTISVACARSARWDMQTRKHISCIYSPAGNNPNTPAAFQANVLPALNNR</sequence>
<protein>
    <recommendedName>
        <fullName evidence="2">SCP domain-containing protein</fullName>
    </recommendedName>
</protein>
<proteinExistence type="predicted"/>
<dbReference type="Proteomes" id="UP000708208">
    <property type="component" value="Unassembled WGS sequence"/>
</dbReference>
<dbReference type="Pfam" id="PF00188">
    <property type="entry name" value="CAP"/>
    <property type="match status" value="1"/>
</dbReference>
<feature type="chain" id="PRO_5035246050" description="SCP domain-containing protein" evidence="1">
    <location>
        <begin position="22"/>
        <end position="219"/>
    </location>
</feature>
<name>A0A8J2P3W2_9HEXA</name>
<dbReference type="InterPro" id="IPR014044">
    <property type="entry name" value="CAP_dom"/>
</dbReference>
<reference evidence="3" key="1">
    <citation type="submission" date="2021-06" db="EMBL/GenBank/DDBJ databases">
        <authorList>
            <person name="Hodson N. C."/>
            <person name="Mongue J. A."/>
            <person name="Jaron S. K."/>
        </authorList>
    </citation>
    <scope>NUCLEOTIDE SEQUENCE</scope>
</reference>
<accession>A0A8J2P3W2</accession>
<dbReference type="AlphaFoldDB" id="A0A8J2P3W2"/>
<evidence type="ECO:0000259" key="2">
    <source>
        <dbReference type="SMART" id="SM00198"/>
    </source>
</evidence>
<keyword evidence="1" id="KW-0732">Signal</keyword>
<gene>
    <name evidence="3" type="ORF">AFUS01_LOCUS13588</name>
</gene>
<evidence type="ECO:0000256" key="1">
    <source>
        <dbReference type="SAM" id="SignalP"/>
    </source>
</evidence>
<dbReference type="EMBL" id="CAJVCH010111194">
    <property type="protein sequence ID" value="CAG7724576.1"/>
    <property type="molecule type" value="Genomic_DNA"/>
</dbReference>
<keyword evidence="4" id="KW-1185">Reference proteome</keyword>
<feature type="domain" description="SCP" evidence="2">
    <location>
        <begin position="47"/>
        <end position="203"/>
    </location>
</feature>
<dbReference type="SMART" id="SM00198">
    <property type="entry name" value="SCP"/>
    <property type="match status" value="1"/>
</dbReference>
<evidence type="ECO:0000313" key="4">
    <source>
        <dbReference type="Proteomes" id="UP000708208"/>
    </source>
</evidence>